<protein>
    <recommendedName>
        <fullName evidence="6">NAC domain-containing protein</fullName>
    </recommendedName>
</protein>
<dbReference type="Proteomes" id="UP001642360">
    <property type="component" value="Unassembled WGS sequence"/>
</dbReference>
<comment type="caution">
    <text evidence="7">The sequence shown here is derived from an EMBL/GenBank/DDBJ whole genome shotgun (WGS) entry which is preliminary data.</text>
</comment>
<keyword evidence="9" id="KW-1185">Reference proteome</keyword>
<accession>A0ABC8TWT0</accession>
<evidence type="ECO:0000313" key="7">
    <source>
        <dbReference type="EMBL" id="CAK9172000.1"/>
    </source>
</evidence>
<dbReference type="AlphaFoldDB" id="A0ABC8TWT0"/>
<gene>
    <name evidence="7" type="ORF">ILEXP_LOCUS41629</name>
    <name evidence="8" type="ORF">ILEXP_LOCUS53991</name>
</gene>
<feature type="domain" description="NAC" evidence="6">
    <location>
        <begin position="15"/>
        <end position="176"/>
    </location>
</feature>
<evidence type="ECO:0000256" key="1">
    <source>
        <dbReference type="ARBA" id="ARBA00023015"/>
    </source>
</evidence>
<feature type="region of interest" description="Disordered" evidence="5">
    <location>
        <begin position="215"/>
        <end position="254"/>
    </location>
</feature>
<dbReference type="Gene3D" id="2.170.150.80">
    <property type="entry name" value="NAC domain"/>
    <property type="match status" value="1"/>
</dbReference>
<dbReference type="PANTHER" id="PTHR31719">
    <property type="entry name" value="NAC TRANSCRIPTION FACTOR 56"/>
    <property type="match status" value="1"/>
</dbReference>
<organism evidence="7 9">
    <name type="scientific">Ilex paraguariensis</name>
    <name type="common">yerba mate</name>
    <dbReference type="NCBI Taxonomy" id="185542"/>
    <lineage>
        <taxon>Eukaryota</taxon>
        <taxon>Viridiplantae</taxon>
        <taxon>Streptophyta</taxon>
        <taxon>Embryophyta</taxon>
        <taxon>Tracheophyta</taxon>
        <taxon>Spermatophyta</taxon>
        <taxon>Magnoliopsida</taxon>
        <taxon>eudicotyledons</taxon>
        <taxon>Gunneridae</taxon>
        <taxon>Pentapetalae</taxon>
        <taxon>asterids</taxon>
        <taxon>campanulids</taxon>
        <taxon>Aquifoliales</taxon>
        <taxon>Aquifoliaceae</taxon>
        <taxon>Ilex</taxon>
    </lineage>
</organism>
<dbReference type="InterPro" id="IPR036093">
    <property type="entry name" value="NAC_dom_sf"/>
</dbReference>
<name>A0ABC8TWT0_9AQUA</name>
<evidence type="ECO:0000256" key="5">
    <source>
        <dbReference type="SAM" id="MobiDB-lite"/>
    </source>
</evidence>
<keyword evidence="1" id="KW-0805">Transcription regulation</keyword>
<evidence type="ECO:0000259" key="6">
    <source>
        <dbReference type="PROSITE" id="PS51005"/>
    </source>
</evidence>
<keyword evidence="2" id="KW-0238">DNA-binding</keyword>
<dbReference type="PROSITE" id="PS51005">
    <property type="entry name" value="NAC"/>
    <property type="match status" value="1"/>
</dbReference>
<keyword evidence="4" id="KW-0539">Nucleus</keyword>
<evidence type="ECO:0000313" key="9">
    <source>
        <dbReference type="Proteomes" id="UP001642360"/>
    </source>
</evidence>
<dbReference type="EMBL" id="CAUOFW020008725">
    <property type="protein sequence ID" value="CAK9183703.1"/>
    <property type="molecule type" value="Genomic_DNA"/>
</dbReference>
<dbReference type="EMBL" id="CAUOFW020005891">
    <property type="protein sequence ID" value="CAK9172000.1"/>
    <property type="molecule type" value="Genomic_DNA"/>
</dbReference>
<dbReference type="GO" id="GO:0003677">
    <property type="term" value="F:DNA binding"/>
    <property type="evidence" value="ECO:0007669"/>
    <property type="project" value="UniProtKB-KW"/>
</dbReference>
<sequence length="254" mass="28788">MEMSNSFRYIGGMKLPIGFRFHPTDEELVVHYLNRKVCSLPLPASVIPELDVYQTNPWDLPGDSEEKMYFFSKRRGNVKRCGTTTFISGSGYWKAIGKDKQILTPGSSQPVGIKKSLVFYQLGIGRRPRCPRPRGFKTRWVMHEYCLVGSGTTPHYSTQKLMMQMGDWVVCRIYQKKRKAKKDGVKTQYWNGSMNTADMLIRPSNSIIDLLMEDSTDELGPPQPSASWSSGITEVSSDHDDQLDDEESSSAAIR</sequence>
<proteinExistence type="predicted"/>
<evidence type="ECO:0000256" key="4">
    <source>
        <dbReference type="ARBA" id="ARBA00023242"/>
    </source>
</evidence>
<reference evidence="7 9" key="1">
    <citation type="submission" date="2024-02" db="EMBL/GenBank/DDBJ databases">
        <authorList>
            <person name="Vignale AGUSTIN F."/>
            <person name="Sosa J E."/>
            <person name="Modenutti C."/>
        </authorList>
    </citation>
    <scope>NUCLEOTIDE SEQUENCE [LARGE SCALE GENOMIC DNA]</scope>
</reference>
<dbReference type="Pfam" id="PF02365">
    <property type="entry name" value="NAM"/>
    <property type="match status" value="1"/>
</dbReference>
<evidence type="ECO:0000256" key="2">
    <source>
        <dbReference type="ARBA" id="ARBA00023125"/>
    </source>
</evidence>
<evidence type="ECO:0000256" key="3">
    <source>
        <dbReference type="ARBA" id="ARBA00023163"/>
    </source>
</evidence>
<keyword evidence="3" id="KW-0804">Transcription</keyword>
<evidence type="ECO:0000313" key="8">
    <source>
        <dbReference type="EMBL" id="CAK9183703.1"/>
    </source>
</evidence>
<dbReference type="PANTHER" id="PTHR31719:SF130">
    <property type="entry name" value="NAC DOMAIN-CONTAINING PROTEIN 18"/>
    <property type="match status" value="1"/>
</dbReference>
<dbReference type="InterPro" id="IPR003441">
    <property type="entry name" value="NAC-dom"/>
</dbReference>
<dbReference type="SUPFAM" id="SSF101941">
    <property type="entry name" value="NAC domain"/>
    <property type="match status" value="1"/>
</dbReference>
<feature type="compositionally biased region" description="Polar residues" evidence="5">
    <location>
        <begin position="225"/>
        <end position="235"/>
    </location>
</feature>